<dbReference type="RefSeq" id="WP_212526646.1">
    <property type="nucleotide sequence ID" value="NZ_JAGSOG010000006.1"/>
</dbReference>
<feature type="domain" description="AB hydrolase-1" evidence="3">
    <location>
        <begin position="89"/>
        <end position="309"/>
    </location>
</feature>
<feature type="chain" id="PRO_5037804494" evidence="2">
    <location>
        <begin position="35"/>
        <end position="319"/>
    </location>
</feature>
<dbReference type="SUPFAM" id="SSF53474">
    <property type="entry name" value="alpha/beta-Hydrolases"/>
    <property type="match status" value="1"/>
</dbReference>
<sequence>MAAHIPRSTRRRRTAATVGAAAALATLLAGCAQSAGPAASPGASPGASAKAATQTGDQAASALQPTLHMITNQGHKLAFHVTPGHSPAIVLDAGGGLDSSYWKNIVPALAKATGSEIITYDREGMGASDPVPGPWKVQNAVSDLEAGLTDLGATHDVILVSHSEAGEIATYITRQYPGQFGGAVLVDASLPQFSTDAEIARVAAATESEVEQIQALKPAAVTQADRQLLAVAADYVADQRAYHQISWPTSVPATVIVSSDTPFPTSPPDAQAWRTAQAQFADAAPNRQLVTAAHSSHDIPLDRPDLVEAQIEAMVKAVG</sequence>
<keyword evidence="2" id="KW-0732">Signal</keyword>
<reference evidence="4" key="1">
    <citation type="submission" date="2021-04" db="EMBL/GenBank/DDBJ databases">
        <title>Genome based classification of Actinospica acidithermotolerans sp. nov., an actinobacterium isolated from an Indonesian hot spring.</title>
        <authorList>
            <person name="Kusuma A.B."/>
            <person name="Putra K.E."/>
            <person name="Nafisah S."/>
            <person name="Loh J."/>
            <person name="Nouioui I."/>
            <person name="Goodfellow M."/>
        </authorList>
    </citation>
    <scope>NUCLEOTIDE SEQUENCE</scope>
    <source>
        <strain evidence="4">CSCA 57</strain>
    </source>
</reference>
<evidence type="ECO:0000313" key="5">
    <source>
        <dbReference type="Proteomes" id="UP000675781"/>
    </source>
</evidence>
<dbReference type="AlphaFoldDB" id="A0A941EIQ2"/>
<dbReference type="Proteomes" id="UP000675781">
    <property type="component" value="Unassembled WGS sequence"/>
</dbReference>
<dbReference type="PROSITE" id="PS51257">
    <property type="entry name" value="PROKAR_LIPOPROTEIN"/>
    <property type="match status" value="1"/>
</dbReference>
<proteinExistence type="predicted"/>
<dbReference type="InterPro" id="IPR029058">
    <property type="entry name" value="AB_hydrolase_fold"/>
</dbReference>
<dbReference type="InterPro" id="IPR000073">
    <property type="entry name" value="AB_hydrolase_1"/>
</dbReference>
<comment type="caution">
    <text evidence="4">The sequence shown here is derived from an EMBL/GenBank/DDBJ whole genome shotgun (WGS) entry which is preliminary data.</text>
</comment>
<dbReference type="InterPro" id="IPR050471">
    <property type="entry name" value="AB_hydrolase"/>
</dbReference>
<feature type="region of interest" description="Disordered" evidence="1">
    <location>
        <begin position="35"/>
        <end position="60"/>
    </location>
</feature>
<dbReference type="PANTHER" id="PTHR43433:SF1">
    <property type="entry name" value="BLL5160 PROTEIN"/>
    <property type="match status" value="1"/>
</dbReference>
<evidence type="ECO:0000259" key="3">
    <source>
        <dbReference type="Pfam" id="PF12697"/>
    </source>
</evidence>
<dbReference type="Gene3D" id="3.40.50.1820">
    <property type="entry name" value="alpha/beta hydrolase"/>
    <property type="match status" value="1"/>
</dbReference>
<feature type="compositionally biased region" description="Low complexity" evidence="1">
    <location>
        <begin position="35"/>
        <end position="52"/>
    </location>
</feature>
<evidence type="ECO:0000256" key="2">
    <source>
        <dbReference type="SAM" id="SignalP"/>
    </source>
</evidence>
<dbReference type="Pfam" id="PF12697">
    <property type="entry name" value="Abhydrolase_6"/>
    <property type="match status" value="1"/>
</dbReference>
<evidence type="ECO:0000313" key="4">
    <source>
        <dbReference type="EMBL" id="MBR7832111.1"/>
    </source>
</evidence>
<gene>
    <name evidence="4" type="ORF">KDL01_02505</name>
</gene>
<name>A0A941EIQ2_9ACTN</name>
<accession>A0A941EIQ2</accession>
<dbReference type="PANTHER" id="PTHR43433">
    <property type="entry name" value="HYDROLASE, ALPHA/BETA FOLD FAMILY PROTEIN"/>
    <property type="match status" value="1"/>
</dbReference>
<feature type="signal peptide" evidence="2">
    <location>
        <begin position="1"/>
        <end position="34"/>
    </location>
</feature>
<dbReference type="GO" id="GO:0016787">
    <property type="term" value="F:hydrolase activity"/>
    <property type="evidence" value="ECO:0007669"/>
    <property type="project" value="UniProtKB-KW"/>
</dbReference>
<keyword evidence="4" id="KW-0378">Hydrolase</keyword>
<dbReference type="EMBL" id="JAGSOG010000006">
    <property type="protein sequence ID" value="MBR7832111.1"/>
    <property type="molecule type" value="Genomic_DNA"/>
</dbReference>
<protein>
    <submittedName>
        <fullName evidence="4">Alpha/beta hydrolase</fullName>
    </submittedName>
</protein>
<keyword evidence="5" id="KW-1185">Reference proteome</keyword>
<evidence type="ECO:0000256" key="1">
    <source>
        <dbReference type="SAM" id="MobiDB-lite"/>
    </source>
</evidence>
<organism evidence="4 5">
    <name type="scientific">Actinospica durhamensis</name>
    <dbReference type="NCBI Taxonomy" id="1508375"/>
    <lineage>
        <taxon>Bacteria</taxon>
        <taxon>Bacillati</taxon>
        <taxon>Actinomycetota</taxon>
        <taxon>Actinomycetes</taxon>
        <taxon>Catenulisporales</taxon>
        <taxon>Actinospicaceae</taxon>
        <taxon>Actinospica</taxon>
    </lineage>
</organism>